<proteinExistence type="predicted"/>
<gene>
    <name evidence="2" type="ORF">EX30DRAFT_348529</name>
</gene>
<evidence type="ECO:0000313" key="3">
    <source>
        <dbReference type="Proteomes" id="UP000298138"/>
    </source>
</evidence>
<dbReference type="OrthoDB" id="5313741at2759"/>
<organism evidence="2 3">
    <name type="scientific">Ascodesmis nigricans</name>
    <dbReference type="NCBI Taxonomy" id="341454"/>
    <lineage>
        <taxon>Eukaryota</taxon>
        <taxon>Fungi</taxon>
        <taxon>Dikarya</taxon>
        <taxon>Ascomycota</taxon>
        <taxon>Pezizomycotina</taxon>
        <taxon>Pezizomycetes</taxon>
        <taxon>Pezizales</taxon>
        <taxon>Ascodesmidaceae</taxon>
        <taxon>Ascodesmis</taxon>
    </lineage>
</organism>
<name>A0A4S2MYG4_9PEZI</name>
<accession>A0A4S2MYG4</accession>
<sequence length="350" mass="40211">MPSNVLKKPRFTTTPSSHSSSISPSITIAPDPPSPAATPIKTYTIYHRVQRRKFPILLGSPPTISESPTPPPTTFYLLASPPWSLHRTKRNSKSPYLSHRHWLSTLHQTPGNPKTTQYPYCKTLALSTRGLWFSWFRVQVGGDVAARETAMMRKVKLRRWERVNWWRKLFGIKPKQWDWVEPAGAEEVVNGGVWLIEMKHTGHRKYVVDVERGWMKERLVVTGTREYLKFGKKAKGFALSLKMVRESDHTLVADLERTSKGSIKKNKQLGKQLGIIRIYQPLFPERKTRIPLSECDNPITVTPREQDGRQEELNEDATIIHILWAMLQAEHVKREKIREVLEEIAQNAGG</sequence>
<dbReference type="EMBL" id="ML220118">
    <property type="protein sequence ID" value="TGZ81731.1"/>
    <property type="molecule type" value="Genomic_DNA"/>
</dbReference>
<dbReference type="InParanoid" id="A0A4S2MYG4"/>
<keyword evidence="3" id="KW-1185">Reference proteome</keyword>
<feature type="region of interest" description="Disordered" evidence="1">
    <location>
        <begin position="1"/>
        <end position="35"/>
    </location>
</feature>
<evidence type="ECO:0000313" key="2">
    <source>
        <dbReference type="EMBL" id="TGZ81731.1"/>
    </source>
</evidence>
<dbReference type="Proteomes" id="UP000298138">
    <property type="component" value="Unassembled WGS sequence"/>
</dbReference>
<reference evidence="2 3" key="1">
    <citation type="submission" date="2019-04" db="EMBL/GenBank/DDBJ databases">
        <title>Comparative genomics and transcriptomics to analyze fruiting body development in filamentous ascomycetes.</title>
        <authorList>
            <consortium name="DOE Joint Genome Institute"/>
            <person name="Lutkenhaus R."/>
            <person name="Traeger S."/>
            <person name="Breuer J."/>
            <person name="Kuo A."/>
            <person name="Lipzen A."/>
            <person name="Pangilinan J."/>
            <person name="Dilworth D."/>
            <person name="Sandor L."/>
            <person name="Poggeler S."/>
            <person name="Barry K."/>
            <person name="Grigoriev I.V."/>
            <person name="Nowrousian M."/>
        </authorList>
    </citation>
    <scope>NUCLEOTIDE SEQUENCE [LARGE SCALE GENOMIC DNA]</scope>
    <source>
        <strain evidence="2 3">CBS 389.68</strain>
    </source>
</reference>
<evidence type="ECO:0000256" key="1">
    <source>
        <dbReference type="SAM" id="MobiDB-lite"/>
    </source>
</evidence>
<feature type="compositionally biased region" description="Low complexity" evidence="1">
    <location>
        <begin position="12"/>
        <end position="29"/>
    </location>
</feature>
<dbReference type="AlphaFoldDB" id="A0A4S2MYG4"/>
<protein>
    <submittedName>
        <fullName evidence="2">Uncharacterized protein</fullName>
    </submittedName>
</protein>